<reference evidence="2 3" key="1">
    <citation type="submission" date="2024-02" db="EMBL/GenBank/DDBJ databases">
        <title>A nitrogen-fixing paenibacillus bacterium.</title>
        <authorList>
            <person name="Zhang W.L."/>
            <person name="Chen S.F."/>
        </authorList>
    </citation>
    <scope>NUCLEOTIDE SEQUENCE [LARGE SCALE GENOMIC DNA]</scope>
    <source>
        <strain evidence="2 3">M1</strain>
    </source>
</reference>
<evidence type="ECO:0000256" key="1">
    <source>
        <dbReference type="SAM" id="MobiDB-lite"/>
    </source>
</evidence>
<dbReference type="RefSeq" id="WP_331844640.1">
    <property type="nucleotide sequence ID" value="NZ_JAZHPZ010000001.1"/>
</dbReference>
<evidence type="ECO:0000313" key="3">
    <source>
        <dbReference type="Proteomes" id="UP001306950"/>
    </source>
</evidence>
<dbReference type="NCBIfam" id="TIGR03090">
    <property type="entry name" value="SASP_tlp"/>
    <property type="match status" value="1"/>
</dbReference>
<comment type="caution">
    <text evidence="2">The sequence shown here is derived from an EMBL/GenBank/DDBJ whole genome shotgun (WGS) entry which is preliminary data.</text>
</comment>
<accession>A0ABU7VKW2</accession>
<dbReference type="InterPro" id="IPR017524">
    <property type="entry name" value="SASP_thioredoxin-like"/>
</dbReference>
<gene>
    <name evidence="2" type="primary">tlp</name>
    <name evidence="2" type="ORF">V3851_01070</name>
</gene>
<sequence>MAKPDDRSDNVEKLQSSIQNTIRNFREGEDYLSEHADEISGEEKHQIEQKNEKRLDAIRGFREEVKDEAANRES</sequence>
<dbReference type="EMBL" id="JAZHPZ010000001">
    <property type="protein sequence ID" value="MEF2964405.1"/>
    <property type="molecule type" value="Genomic_DNA"/>
</dbReference>
<dbReference type="Proteomes" id="UP001306950">
    <property type="component" value="Unassembled WGS sequence"/>
</dbReference>
<dbReference type="HAMAP" id="MF_01506">
    <property type="entry name" value="Tlp"/>
    <property type="match status" value="1"/>
</dbReference>
<name>A0ABU7VKW2_9BACL</name>
<proteinExistence type="inferred from homology"/>
<feature type="region of interest" description="Disordered" evidence="1">
    <location>
        <begin position="37"/>
        <end position="74"/>
    </location>
</feature>
<organism evidence="2 3">
    <name type="scientific">Paenibacillus haidiansis</name>
    <dbReference type="NCBI Taxonomy" id="1574488"/>
    <lineage>
        <taxon>Bacteria</taxon>
        <taxon>Bacillati</taxon>
        <taxon>Bacillota</taxon>
        <taxon>Bacilli</taxon>
        <taxon>Bacillales</taxon>
        <taxon>Paenibacillaceae</taxon>
        <taxon>Paenibacillus</taxon>
    </lineage>
</organism>
<keyword evidence="3" id="KW-1185">Reference proteome</keyword>
<evidence type="ECO:0000313" key="2">
    <source>
        <dbReference type="EMBL" id="MEF2964405.1"/>
    </source>
</evidence>
<protein>
    <submittedName>
        <fullName evidence="2">Small acid-soluble spore protein Tlp</fullName>
    </submittedName>
</protein>
<dbReference type="Pfam" id="PF19824">
    <property type="entry name" value="Tlp"/>
    <property type="match status" value="1"/>
</dbReference>